<feature type="compositionally biased region" description="Acidic residues" evidence="1">
    <location>
        <begin position="113"/>
        <end position="122"/>
    </location>
</feature>
<dbReference type="AlphaFoldDB" id="A0A7S4N7M3"/>
<accession>A0A7S4N7M3</accession>
<evidence type="ECO:0000256" key="1">
    <source>
        <dbReference type="SAM" id="MobiDB-lite"/>
    </source>
</evidence>
<evidence type="ECO:0000313" key="2">
    <source>
        <dbReference type="EMBL" id="CAE2270084.1"/>
    </source>
</evidence>
<feature type="region of interest" description="Disordered" evidence="1">
    <location>
        <begin position="103"/>
        <end position="124"/>
    </location>
</feature>
<organism evidence="2">
    <name type="scientific">Odontella aurita</name>
    <dbReference type="NCBI Taxonomy" id="265563"/>
    <lineage>
        <taxon>Eukaryota</taxon>
        <taxon>Sar</taxon>
        <taxon>Stramenopiles</taxon>
        <taxon>Ochrophyta</taxon>
        <taxon>Bacillariophyta</taxon>
        <taxon>Mediophyceae</taxon>
        <taxon>Biddulphiophycidae</taxon>
        <taxon>Eupodiscales</taxon>
        <taxon>Odontellaceae</taxon>
        <taxon>Odontella</taxon>
    </lineage>
</organism>
<gene>
    <name evidence="2" type="ORF">OAUR00152_LOCUS31460</name>
</gene>
<sequence>MTTAIAAADAAAAAERAAAAELQTSLLTYTKASNRKQVLKSLKDATFLSNIALDASAFDDADASEREVASDRVVLNGLHFHGSADSPSTFLDTLREVSRQLCERGEGAAGPEDPADDDDDDRADPRDVYEGLIFRMTRSVNAADSYFKLNALLGSPDLILMPRKEAHSDLPPVEVDLMAVDGTVQATISCPNVYGLFRKGDLKNTFGKAQPMPYEAGINPWISIDAIVEQRVNFTNGESVRYLRIKTA</sequence>
<reference evidence="2" key="1">
    <citation type="submission" date="2021-01" db="EMBL/GenBank/DDBJ databases">
        <authorList>
            <person name="Corre E."/>
            <person name="Pelletier E."/>
            <person name="Niang G."/>
            <person name="Scheremetjew M."/>
            <person name="Finn R."/>
            <person name="Kale V."/>
            <person name="Holt S."/>
            <person name="Cochrane G."/>
            <person name="Meng A."/>
            <person name="Brown T."/>
            <person name="Cohen L."/>
        </authorList>
    </citation>
    <scope>NUCLEOTIDE SEQUENCE</scope>
    <source>
        <strain evidence="2">Isolate 1302-5</strain>
    </source>
</reference>
<protein>
    <submittedName>
        <fullName evidence="2">Uncharacterized protein</fullName>
    </submittedName>
</protein>
<proteinExistence type="predicted"/>
<name>A0A7S4N7M3_9STRA</name>
<dbReference type="EMBL" id="HBKQ01045663">
    <property type="protein sequence ID" value="CAE2270084.1"/>
    <property type="molecule type" value="Transcribed_RNA"/>
</dbReference>